<dbReference type="OrthoDB" id="2559662at2759"/>
<name>A0A0D7BL24_9AGAR</name>
<dbReference type="Gene3D" id="3.40.50.11350">
    <property type="match status" value="1"/>
</dbReference>
<sequence length="503" mass="56587">MDSWFGMFIRKIRNNNYEALPNDAEEYELPTTTTAHRSPAQTNNRFSRKPVQVVLRLLASPYFQRGFIIALLIPIAYILSGGVPPSYADIHAYELNLPQHRKPSGDRRYLRFEGTLTGLGLNNILQEHLLLSYIAYAANRSFVFSDYTWSTLPIPYTVDEWALRPTHMPLNTFISGPTAGGDMPSIGLTQDALNEAERSGTPPPHDIRAVHVSFFDSVCPKEQRVTLNSLAQPQLTDESLTGDALLNVWVEYIASVASEPCVVVDFTNKRVFDHLLFGTERVVDMYPLMAATPILKDFKWAPLVQDAVDRNMAGINRPASSQIPGLLAVHLRRGDYFGHCKYLTKWSVRYQGMNRFPGIPDHFDPDDFDEAKQTKYEHFVEHCMPDVPTVVARLGEVRDAAPELGLTKVYAMSNGKRAWLDELWTELRKDGWGPVQSGEPTHELGSTADLDLTNREWYVSGAIDMAIAEQAQMFVGNGWSSLTGNIIMFRLAKGVDIHSNRLL</sequence>
<evidence type="ECO:0000313" key="2">
    <source>
        <dbReference type="Proteomes" id="UP000054007"/>
    </source>
</evidence>
<proteinExistence type="predicted"/>
<protein>
    <submittedName>
        <fullName evidence="1">Uncharacterized protein</fullName>
    </submittedName>
</protein>
<dbReference type="Proteomes" id="UP000054007">
    <property type="component" value="Unassembled WGS sequence"/>
</dbReference>
<dbReference type="EMBL" id="KN880462">
    <property type="protein sequence ID" value="KIY70834.1"/>
    <property type="molecule type" value="Genomic_DNA"/>
</dbReference>
<evidence type="ECO:0000313" key="1">
    <source>
        <dbReference type="EMBL" id="KIY70834.1"/>
    </source>
</evidence>
<keyword evidence="2" id="KW-1185">Reference proteome</keyword>
<organism evidence="1 2">
    <name type="scientific">Cylindrobasidium torrendii FP15055 ss-10</name>
    <dbReference type="NCBI Taxonomy" id="1314674"/>
    <lineage>
        <taxon>Eukaryota</taxon>
        <taxon>Fungi</taxon>
        <taxon>Dikarya</taxon>
        <taxon>Basidiomycota</taxon>
        <taxon>Agaricomycotina</taxon>
        <taxon>Agaricomycetes</taxon>
        <taxon>Agaricomycetidae</taxon>
        <taxon>Agaricales</taxon>
        <taxon>Marasmiineae</taxon>
        <taxon>Physalacriaceae</taxon>
        <taxon>Cylindrobasidium</taxon>
    </lineage>
</organism>
<gene>
    <name evidence="1" type="ORF">CYLTODRAFT_419368</name>
</gene>
<accession>A0A0D7BL24</accession>
<dbReference type="CDD" id="cd11296">
    <property type="entry name" value="O-FucT_like"/>
    <property type="match status" value="1"/>
</dbReference>
<dbReference type="STRING" id="1314674.A0A0D7BL24"/>
<reference evidence="1 2" key="1">
    <citation type="journal article" date="2015" name="Fungal Genet. Biol.">
        <title>Evolution of novel wood decay mechanisms in Agaricales revealed by the genome sequences of Fistulina hepatica and Cylindrobasidium torrendii.</title>
        <authorList>
            <person name="Floudas D."/>
            <person name="Held B.W."/>
            <person name="Riley R."/>
            <person name="Nagy L.G."/>
            <person name="Koehler G."/>
            <person name="Ransdell A.S."/>
            <person name="Younus H."/>
            <person name="Chow J."/>
            <person name="Chiniquy J."/>
            <person name="Lipzen A."/>
            <person name="Tritt A."/>
            <person name="Sun H."/>
            <person name="Haridas S."/>
            <person name="LaButti K."/>
            <person name="Ohm R.A."/>
            <person name="Kues U."/>
            <person name="Blanchette R.A."/>
            <person name="Grigoriev I.V."/>
            <person name="Minto R.E."/>
            <person name="Hibbett D.S."/>
        </authorList>
    </citation>
    <scope>NUCLEOTIDE SEQUENCE [LARGE SCALE GENOMIC DNA]</scope>
    <source>
        <strain evidence="1 2">FP15055 ss-10</strain>
    </source>
</reference>
<dbReference type="AlphaFoldDB" id="A0A0D7BL24"/>